<dbReference type="RefSeq" id="WP_015658233.1">
    <property type="nucleotide sequence ID" value="NC_020504.1"/>
</dbReference>
<evidence type="ECO:0000256" key="4">
    <source>
        <dbReference type="PROSITE-ProRule" id="PRU00335"/>
    </source>
</evidence>
<feature type="compositionally biased region" description="Low complexity" evidence="5">
    <location>
        <begin position="222"/>
        <end position="236"/>
    </location>
</feature>
<protein>
    <submittedName>
        <fullName evidence="7">Transcriptional regulator, TetR family</fullName>
    </submittedName>
</protein>
<evidence type="ECO:0000313" key="8">
    <source>
        <dbReference type="Proteomes" id="UP000008043"/>
    </source>
</evidence>
<evidence type="ECO:0000256" key="3">
    <source>
        <dbReference type="ARBA" id="ARBA00023163"/>
    </source>
</evidence>
<evidence type="ECO:0000256" key="5">
    <source>
        <dbReference type="SAM" id="MobiDB-lite"/>
    </source>
</evidence>
<organism evidence="7 8">
    <name type="scientific">Streptomyces davaonensis (strain DSM 101723 / JCM 4913 / KCC S-0913 / 768)</name>
    <dbReference type="NCBI Taxonomy" id="1214101"/>
    <lineage>
        <taxon>Bacteria</taxon>
        <taxon>Bacillati</taxon>
        <taxon>Actinomycetota</taxon>
        <taxon>Actinomycetes</taxon>
        <taxon>Kitasatosporales</taxon>
        <taxon>Streptomycetaceae</taxon>
        <taxon>Streptomyces</taxon>
    </lineage>
</organism>
<accession>K4QV01</accession>
<dbReference type="AlphaFoldDB" id="K4QV01"/>
<dbReference type="PROSITE" id="PS50977">
    <property type="entry name" value="HTH_TETR_2"/>
    <property type="match status" value="1"/>
</dbReference>
<dbReference type="PATRIC" id="fig|1214101.3.peg.3528"/>
<keyword evidence="1" id="KW-0805">Transcription regulation</keyword>
<dbReference type="InterPro" id="IPR001647">
    <property type="entry name" value="HTH_TetR"/>
</dbReference>
<keyword evidence="3" id="KW-0804">Transcription</keyword>
<dbReference type="InterPro" id="IPR009057">
    <property type="entry name" value="Homeodomain-like_sf"/>
</dbReference>
<dbReference type="InterPro" id="IPR049445">
    <property type="entry name" value="TetR_SbtR-like_C"/>
</dbReference>
<evidence type="ECO:0000313" key="7">
    <source>
        <dbReference type="EMBL" id="CCK27856.1"/>
    </source>
</evidence>
<keyword evidence="8" id="KW-1185">Reference proteome</keyword>
<dbReference type="Proteomes" id="UP000008043">
    <property type="component" value="Chromosome"/>
</dbReference>
<feature type="DNA-binding region" description="H-T-H motif" evidence="4">
    <location>
        <begin position="54"/>
        <end position="73"/>
    </location>
</feature>
<dbReference type="GO" id="GO:0003700">
    <property type="term" value="F:DNA-binding transcription factor activity"/>
    <property type="evidence" value="ECO:0007669"/>
    <property type="project" value="TreeGrafter"/>
</dbReference>
<dbReference type="STRING" id="1214101.BN159_3477"/>
<dbReference type="PANTHER" id="PTHR30055">
    <property type="entry name" value="HTH-TYPE TRANSCRIPTIONAL REGULATOR RUTR"/>
    <property type="match status" value="1"/>
</dbReference>
<dbReference type="Pfam" id="PF21597">
    <property type="entry name" value="TetR_C_43"/>
    <property type="match status" value="1"/>
</dbReference>
<dbReference type="eggNOG" id="COG1309">
    <property type="taxonomic scope" value="Bacteria"/>
</dbReference>
<evidence type="ECO:0000259" key="6">
    <source>
        <dbReference type="PROSITE" id="PS50977"/>
    </source>
</evidence>
<feature type="domain" description="HTH tetR-type" evidence="6">
    <location>
        <begin position="32"/>
        <end position="91"/>
    </location>
</feature>
<sequence length="236" mass="25408">MVDAGPHGSGSHGSEQTAAPLIAPRPMRADARRNYERLLTEARTAFAEHGADASLEDVARRAGVGIGTLYRHFPHRDALLSAVFEDAVNDLLARARELQQAPEPCTALVTWLREMVEHASEYRGLSRSLMSVTNDDTSALARCSDPIREAGTELLTRAQRAGKVREDVAIGDLLQLTHAIALAAEATPGDADLADRLLMLTLRGLKLPRGAGNCATNHDEPAPATQQPSPTTNRRP</sequence>
<dbReference type="EMBL" id="HE971709">
    <property type="protein sequence ID" value="CCK27856.1"/>
    <property type="molecule type" value="Genomic_DNA"/>
</dbReference>
<dbReference type="Gene3D" id="1.10.357.10">
    <property type="entry name" value="Tetracycline Repressor, domain 2"/>
    <property type="match status" value="1"/>
</dbReference>
<name>K4QV01_STRDJ</name>
<dbReference type="HOGENOM" id="CLU_069356_17_1_11"/>
<reference evidence="7 8" key="1">
    <citation type="journal article" date="2012" name="J. Bacteriol.">
        <title>Genome sequence of the bacterium Streptomyces davawensis JCM 4913 and heterologous production of the unique antibiotic roseoflavin.</title>
        <authorList>
            <person name="Jankowitsch F."/>
            <person name="Schwarz J."/>
            <person name="Ruckert C."/>
            <person name="Gust B."/>
            <person name="Szczepanowski R."/>
            <person name="Blom J."/>
            <person name="Pelzer S."/>
            <person name="Kalinowski J."/>
            <person name="Mack M."/>
        </authorList>
    </citation>
    <scope>NUCLEOTIDE SEQUENCE [LARGE SCALE GENOMIC DNA]</scope>
    <source>
        <strain evidence="8">DSM 101723 / JCM 4913 / KCC S-0913 / 768</strain>
    </source>
</reference>
<evidence type="ECO:0000256" key="1">
    <source>
        <dbReference type="ARBA" id="ARBA00023015"/>
    </source>
</evidence>
<dbReference type="SUPFAM" id="SSF46689">
    <property type="entry name" value="Homeodomain-like"/>
    <property type="match status" value="1"/>
</dbReference>
<proteinExistence type="predicted"/>
<dbReference type="PRINTS" id="PR00455">
    <property type="entry name" value="HTHTETR"/>
</dbReference>
<dbReference type="SUPFAM" id="SSF48498">
    <property type="entry name" value="Tetracyclin repressor-like, C-terminal domain"/>
    <property type="match status" value="1"/>
</dbReference>
<feature type="region of interest" description="Disordered" evidence="5">
    <location>
        <begin position="1"/>
        <end position="26"/>
    </location>
</feature>
<feature type="region of interest" description="Disordered" evidence="5">
    <location>
        <begin position="211"/>
        <end position="236"/>
    </location>
</feature>
<dbReference type="GO" id="GO:0000976">
    <property type="term" value="F:transcription cis-regulatory region binding"/>
    <property type="evidence" value="ECO:0007669"/>
    <property type="project" value="TreeGrafter"/>
</dbReference>
<dbReference type="InterPro" id="IPR050109">
    <property type="entry name" value="HTH-type_TetR-like_transc_reg"/>
</dbReference>
<keyword evidence="2 4" id="KW-0238">DNA-binding</keyword>
<gene>
    <name evidence="7" type="ORF">BN159_3477</name>
</gene>
<dbReference type="InterPro" id="IPR036271">
    <property type="entry name" value="Tet_transcr_reg_TetR-rel_C_sf"/>
</dbReference>
<evidence type="ECO:0000256" key="2">
    <source>
        <dbReference type="ARBA" id="ARBA00023125"/>
    </source>
</evidence>
<dbReference type="KEGG" id="sdv:BN159_3477"/>
<dbReference type="PANTHER" id="PTHR30055:SF234">
    <property type="entry name" value="HTH-TYPE TRANSCRIPTIONAL REGULATOR BETI"/>
    <property type="match status" value="1"/>
</dbReference>
<dbReference type="Pfam" id="PF00440">
    <property type="entry name" value="TetR_N"/>
    <property type="match status" value="1"/>
</dbReference>